<dbReference type="PANTHER" id="PTHR23302:SF24">
    <property type="entry name" value="TMC DOMAIN-CONTAINING PROTEIN"/>
    <property type="match status" value="1"/>
</dbReference>
<sequence length="1499" mass="173776">MDGHSSNEESQFIDPQSLFVESQINKKPKKFSNVRFAPEATAINTPVCSEDGGDFSEPLSENEIKTEICSYLPSNTLGRRRLQTLSKYHAAKSLTLPHRSSKAEKDIPLNRLRHQSFAAPSKTSFLTSLGRRATPKQSFTFEDIQDATDDIKDFFTEDEKKKELSNIRNIPIRLSQRKIYRSNFVGNIMKRNHKSKIPFKDGNNSIVSNVKSKNTPKFVKINASEDDLTVIQPKHLSKLPRIMHMKNDPNIGVTPERIFESREKRISNHGKPYYNESLRAEEQNYYSTGYGNTDDIAYKRTEKGERDESKNTKNFYRGRQYHNARSRSEDPNYNSADYDNRDDISHERTRAAERNERNHAEISYQLHGRQYHNIRSISEDPNFNSAGYDNRDDISHERTRAAERDERNHTEIYYHRRQYHNASSRTKDQNYHSASYDNRVDISEERAKERDERSRIGYSNHEGPYYNEGISIEDEKYLYAGIEKQVGVPYKKTKEGRRDRRDESGFVQEELSHTKIRYDSNFSTGIAFGSEAVSEPDYKTIPNATEIHDAGHKINVETGAIPKQLFWTRKEFSHEYYNKAMSIEDEKNYDDDNRKNKHDAILSFENDREYIKEKKTMMPSRMNYHTEHSYDNSPTQKMNHDVSLKNFFQKIPKESENVILPNQIYEDVQNPPSRKMIISSNSLQRGYFDEQHDFYDQPKSSVKIRKRNIVADDDGDFQHVDDENLQRNANARTITNAKPLTINDAYTVAEVMLGQPSQIASFTIENRNSNAFVESEDLNMIGRKCWSKICFSVSWHSHAITHSFQGTSAMDREAILDTLPLGRPKDKSCWAKCLDIFGCFKHASAAFEVWNDSLKRIEGLQGTGVVSYFVFLRWLIALNLILFILYFLLITLPHAAFYVLPLKDINIAPNESLINEEFLNKYDSSWPTIKPKEIKNASQPLHSDDLFSNLGILLDNLPDNILDLTLHYDKKNYTTAERRNYSQLCEARYRAEMENNTGNILSAMQDLLQGTGWLQSTVLFLGHYPANEISYFGLVYDMPVAVIAVLFVSFVICLCMMIQYSSHGVQETILARKNDYLQYSNILFCSWDYCIEDRKSSVIRHNSILQEIKSTLAEERRKREIKQWSRGKKIKVYFLRTLINLFVITMLCSSYYLIYRVVNYQLKEMQLHRLNEPGVNTLFVQYLSPIVITGLNIFVPIIFNNIVKLEMYDTQTQINMALFRTVFLRLSSVFVLVGLLYQQITCEPRDICGAGTLTETCRSPICWETYVGQQLYKLAVTDFFVYLMMFILYDIPRDVIVRHCKNKVTQVVGRQVFDLPNQVLSLVYSQTLCWLGVVYSPLLPAITVIKFLIIFYIKKQMVLKYCVPAPIPYKASRSNAMFMIILMLSFFTLMIIHGYSLSSVEPSAACSPFRYYSSMTEALSDAVLKRSSTFASIFNFFFSALFLIPAIILLCIAIYYYWTIVVAHRKMVKVLKAQIAIEGHDKQFLLNRLTEVAKGQFYK</sequence>
<gene>
    <name evidence="9" type="ORF">LARSCL_LOCUS3709</name>
</gene>
<feature type="domain" description="TMC" evidence="8">
    <location>
        <begin position="1262"/>
        <end position="1372"/>
    </location>
</feature>
<dbReference type="EMBL" id="CAXIEN010000029">
    <property type="protein sequence ID" value="CAL1267511.1"/>
    <property type="molecule type" value="Genomic_DNA"/>
</dbReference>
<dbReference type="Proteomes" id="UP001497382">
    <property type="component" value="Unassembled WGS sequence"/>
</dbReference>
<evidence type="ECO:0000256" key="5">
    <source>
        <dbReference type="ARBA" id="ARBA00023136"/>
    </source>
</evidence>
<feature type="transmembrane region" description="Helical" evidence="7">
    <location>
        <begin position="1330"/>
        <end position="1353"/>
    </location>
</feature>
<feature type="transmembrane region" description="Helical" evidence="7">
    <location>
        <begin position="1040"/>
        <end position="1060"/>
    </location>
</feature>
<feature type="transmembrane region" description="Helical" evidence="7">
    <location>
        <begin position="1374"/>
        <end position="1395"/>
    </location>
</feature>
<feature type="region of interest" description="Disordered" evidence="6">
    <location>
        <begin position="377"/>
        <end position="456"/>
    </location>
</feature>
<keyword evidence="10" id="KW-1185">Reference proteome</keyword>
<keyword evidence="4 7" id="KW-1133">Transmembrane helix</keyword>
<dbReference type="GO" id="GO:0008381">
    <property type="term" value="F:mechanosensitive monoatomic ion channel activity"/>
    <property type="evidence" value="ECO:0007669"/>
    <property type="project" value="TreeGrafter"/>
</dbReference>
<dbReference type="InterPro" id="IPR038900">
    <property type="entry name" value="TMC"/>
</dbReference>
<evidence type="ECO:0000256" key="1">
    <source>
        <dbReference type="ARBA" id="ARBA00004141"/>
    </source>
</evidence>
<evidence type="ECO:0000256" key="6">
    <source>
        <dbReference type="SAM" id="MobiDB-lite"/>
    </source>
</evidence>
<feature type="compositionally biased region" description="Basic and acidic residues" evidence="6">
    <location>
        <begin position="438"/>
        <end position="455"/>
    </location>
</feature>
<name>A0AAV1Z7L7_9ARAC</name>
<keyword evidence="3 7" id="KW-0812">Transmembrane</keyword>
<evidence type="ECO:0000259" key="8">
    <source>
        <dbReference type="Pfam" id="PF07810"/>
    </source>
</evidence>
<feature type="compositionally biased region" description="Polar residues" evidence="6">
    <location>
        <begin position="377"/>
        <end position="387"/>
    </location>
</feature>
<dbReference type="InterPro" id="IPR012496">
    <property type="entry name" value="TMC_dom"/>
</dbReference>
<feature type="region of interest" description="Disordered" evidence="6">
    <location>
        <begin position="300"/>
        <end position="343"/>
    </location>
</feature>
<evidence type="ECO:0000256" key="4">
    <source>
        <dbReference type="ARBA" id="ARBA00022989"/>
    </source>
</evidence>
<feature type="compositionally biased region" description="Basic and acidic residues" evidence="6">
    <location>
        <begin position="300"/>
        <end position="311"/>
    </location>
</feature>
<comment type="similarity">
    <text evidence="2">Belongs to the TMC family.</text>
</comment>
<dbReference type="Pfam" id="PF07810">
    <property type="entry name" value="TMC"/>
    <property type="match status" value="1"/>
</dbReference>
<comment type="caution">
    <text evidence="9">The sequence shown here is derived from an EMBL/GenBank/DDBJ whole genome shotgun (WGS) entry which is preliminary data.</text>
</comment>
<feature type="transmembrane region" description="Helical" evidence="7">
    <location>
        <begin position="1175"/>
        <end position="1198"/>
    </location>
</feature>
<feature type="transmembrane region" description="Helical" evidence="7">
    <location>
        <begin position="865"/>
        <end position="889"/>
    </location>
</feature>
<feature type="transmembrane region" description="Helical" evidence="7">
    <location>
        <begin position="1433"/>
        <end position="1458"/>
    </location>
</feature>
<evidence type="ECO:0000256" key="3">
    <source>
        <dbReference type="ARBA" id="ARBA00022692"/>
    </source>
</evidence>
<dbReference type="PANTHER" id="PTHR23302">
    <property type="entry name" value="TRANSMEMBRANE CHANNEL-RELATED"/>
    <property type="match status" value="1"/>
</dbReference>
<accession>A0AAV1Z7L7</accession>
<feature type="compositionally biased region" description="Basic and acidic residues" evidence="6">
    <location>
        <begin position="389"/>
        <end position="414"/>
    </location>
</feature>
<evidence type="ECO:0000256" key="7">
    <source>
        <dbReference type="SAM" id="Phobius"/>
    </source>
</evidence>
<feature type="transmembrane region" description="Helical" evidence="7">
    <location>
        <begin position="1218"/>
        <end position="1237"/>
    </location>
</feature>
<evidence type="ECO:0000313" key="10">
    <source>
        <dbReference type="Proteomes" id="UP001497382"/>
    </source>
</evidence>
<reference evidence="9 10" key="1">
    <citation type="submission" date="2024-04" db="EMBL/GenBank/DDBJ databases">
        <authorList>
            <person name="Rising A."/>
            <person name="Reimegard J."/>
            <person name="Sonavane S."/>
            <person name="Akerstrom W."/>
            <person name="Nylinder S."/>
            <person name="Hedman E."/>
            <person name="Kallberg Y."/>
        </authorList>
    </citation>
    <scope>NUCLEOTIDE SEQUENCE [LARGE SCALE GENOMIC DNA]</scope>
</reference>
<evidence type="ECO:0000256" key="2">
    <source>
        <dbReference type="ARBA" id="ARBA00006510"/>
    </source>
</evidence>
<protein>
    <recommendedName>
        <fullName evidence="8">TMC domain-containing protein</fullName>
    </recommendedName>
</protein>
<proteinExistence type="inferred from homology"/>
<evidence type="ECO:0000313" key="9">
    <source>
        <dbReference type="EMBL" id="CAL1267511.1"/>
    </source>
</evidence>
<keyword evidence="5 7" id="KW-0472">Membrane</keyword>
<feature type="transmembrane region" description="Helical" evidence="7">
    <location>
        <begin position="1133"/>
        <end position="1154"/>
    </location>
</feature>
<comment type="subcellular location">
    <subcellularLocation>
        <location evidence="1">Membrane</location>
        <topology evidence="1">Multi-pass membrane protein</topology>
    </subcellularLocation>
</comment>
<organism evidence="9 10">
    <name type="scientific">Larinioides sclopetarius</name>
    <dbReference type="NCBI Taxonomy" id="280406"/>
    <lineage>
        <taxon>Eukaryota</taxon>
        <taxon>Metazoa</taxon>
        <taxon>Ecdysozoa</taxon>
        <taxon>Arthropoda</taxon>
        <taxon>Chelicerata</taxon>
        <taxon>Arachnida</taxon>
        <taxon>Araneae</taxon>
        <taxon>Araneomorphae</taxon>
        <taxon>Entelegynae</taxon>
        <taxon>Araneoidea</taxon>
        <taxon>Araneidae</taxon>
        <taxon>Larinioides</taxon>
    </lineage>
</organism>
<dbReference type="GO" id="GO:0005886">
    <property type="term" value="C:plasma membrane"/>
    <property type="evidence" value="ECO:0007669"/>
    <property type="project" value="InterPro"/>
</dbReference>